<dbReference type="GO" id="GO:0017059">
    <property type="term" value="C:serine palmitoyltransferase complex"/>
    <property type="evidence" value="ECO:0007669"/>
    <property type="project" value="TreeGrafter"/>
</dbReference>
<dbReference type="GO" id="GO:0046512">
    <property type="term" value="P:sphingosine biosynthetic process"/>
    <property type="evidence" value="ECO:0007669"/>
    <property type="project" value="TreeGrafter"/>
</dbReference>
<comment type="similarity">
    <text evidence="2 7">Belongs to the class-II pyridoxal-phosphate-dependent aminotransferase family.</text>
</comment>
<dbReference type="GO" id="GO:0046513">
    <property type="term" value="P:ceramide biosynthetic process"/>
    <property type="evidence" value="ECO:0007669"/>
    <property type="project" value="TreeGrafter"/>
</dbReference>
<dbReference type="RefSeq" id="XP_028878767.1">
    <property type="nucleotide sequence ID" value="XM_029029970.1"/>
</dbReference>
<dbReference type="AlphaFoldDB" id="A0A1X0NJD6"/>
<organism evidence="11 12">
    <name type="scientific">Trypanosoma theileri</name>
    <dbReference type="NCBI Taxonomy" id="67003"/>
    <lineage>
        <taxon>Eukaryota</taxon>
        <taxon>Discoba</taxon>
        <taxon>Euglenozoa</taxon>
        <taxon>Kinetoplastea</taxon>
        <taxon>Metakinetoplastina</taxon>
        <taxon>Trypanosomatida</taxon>
        <taxon>Trypanosomatidae</taxon>
        <taxon>Trypanosoma</taxon>
    </lineage>
</organism>
<dbReference type="EMBL" id="NBCO01000042">
    <property type="protein sequence ID" value="ORC84701.1"/>
    <property type="molecule type" value="Genomic_DNA"/>
</dbReference>
<dbReference type="SUPFAM" id="SSF53383">
    <property type="entry name" value="PLP-dependent transferases"/>
    <property type="match status" value="1"/>
</dbReference>
<accession>A0A1X0NJD6</accession>
<dbReference type="Gene3D" id="3.90.1150.10">
    <property type="entry name" value="Aspartate Aminotransferase, domain 1"/>
    <property type="match status" value="1"/>
</dbReference>
<dbReference type="Proteomes" id="UP000192257">
    <property type="component" value="Unassembled WGS sequence"/>
</dbReference>
<keyword evidence="9" id="KW-1133">Transmembrane helix</keyword>
<dbReference type="VEuPathDB" id="TriTrypDB:TM35_000421590"/>
<feature type="region of interest" description="Disordered" evidence="8">
    <location>
        <begin position="37"/>
        <end position="80"/>
    </location>
</feature>
<feature type="compositionally biased region" description="Basic and acidic residues" evidence="8">
    <location>
        <begin position="49"/>
        <end position="58"/>
    </location>
</feature>
<dbReference type="PROSITE" id="PS00599">
    <property type="entry name" value="AA_TRANSFER_CLASS_2"/>
    <property type="match status" value="1"/>
</dbReference>
<evidence type="ECO:0000256" key="4">
    <source>
        <dbReference type="ARBA" id="ARBA00022679"/>
    </source>
</evidence>
<feature type="compositionally biased region" description="Basic and acidic residues" evidence="8">
    <location>
        <begin position="69"/>
        <end position="80"/>
    </location>
</feature>
<evidence type="ECO:0000256" key="8">
    <source>
        <dbReference type="SAM" id="MobiDB-lite"/>
    </source>
</evidence>
<dbReference type="GO" id="GO:0016020">
    <property type="term" value="C:membrane"/>
    <property type="evidence" value="ECO:0007669"/>
    <property type="project" value="GOC"/>
</dbReference>
<dbReference type="InterPro" id="IPR015424">
    <property type="entry name" value="PyrdxlP-dep_Trfase"/>
</dbReference>
<dbReference type="GeneID" id="39989750"/>
<protein>
    <recommendedName>
        <fullName evidence="3">serine C-palmitoyltransferase</fullName>
        <ecNumber evidence="3">2.3.1.50</ecNumber>
    </recommendedName>
</protein>
<keyword evidence="5 7" id="KW-0663">Pyridoxal phosphate</keyword>
<comment type="caution">
    <text evidence="11">The sequence shown here is derived from an EMBL/GenBank/DDBJ whole genome shotgun (WGS) entry which is preliminary data.</text>
</comment>
<dbReference type="PANTHER" id="PTHR13693:SF3">
    <property type="entry name" value="LD36009P"/>
    <property type="match status" value="1"/>
</dbReference>
<keyword evidence="4 11" id="KW-0808">Transferase</keyword>
<evidence type="ECO:0000313" key="12">
    <source>
        <dbReference type="Proteomes" id="UP000192257"/>
    </source>
</evidence>
<comment type="cofactor">
    <cofactor evidence="1 7">
        <name>pyridoxal 5'-phosphate</name>
        <dbReference type="ChEBI" id="CHEBI:597326"/>
    </cofactor>
</comment>
<feature type="transmembrane region" description="Helical" evidence="9">
    <location>
        <begin position="85"/>
        <end position="104"/>
    </location>
</feature>
<evidence type="ECO:0000256" key="6">
    <source>
        <dbReference type="ARBA" id="ARBA00048528"/>
    </source>
</evidence>
<evidence type="ECO:0000256" key="2">
    <source>
        <dbReference type="ARBA" id="ARBA00008392"/>
    </source>
</evidence>
<sequence length="562" mass="62391">MPTYITSEDVVDSRGSPELIATKCEALLGFSVEASNKKEPVPPYISLQEKVKEGEKESSALSTQSQKQQQKEQQQKQEEEPQSKGISLVVVLTTYLTFGVLFIFSQVREWYRKKYSKAKGNEDYAPLTKDFDDLWQRHFYRRLRDCFNHPIDSRPSRVIGVMERVSHDNNLTLPLTGNIIPCVNLSSYNYLGFAEDTESITHQVIDSLDRYGIASCSAPQQAGQHGPLSELERGIAEFLNKDDAIVCGMGFGTNFRGLPALFGNDSLVISDSLNHSSLVNGVRVSGAKVKVFKHDNFEQLETLLREAVVLGRSTKEDEYIPWARIVIIVEGVYSMEGEIVDLARVVALKKKYGALLFVDEAHSIGAIGRTGRGVTEHCGVDTKDVDILMGTFTKSFGSIGGYISGDQSVIDYLRTHSSISLHCDTLAPPCTQQALSALDVIKGLDGTDLGCKRIQQLKENSRFFRQGLIARGFTVLGNDASPVVPVMLYHPCKLMMVARECMRRGLAVVIVGYPATPLLEGRVRFCVSAAHTREDLQFALDVMEDVAAEVHIQFNPRKPIEE</sequence>
<keyword evidence="9" id="KW-0812">Transmembrane</keyword>
<dbReference type="GO" id="GO:0004758">
    <property type="term" value="F:serine C-palmitoyltransferase activity"/>
    <property type="evidence" value="ECO:0007669"/>
    <property type="project" value="UniProtKB-EC"/>
</dbReference>
<comment type="catalytic activity">
    <reaction evidence="6">
        <text>L-serine + hexadecanoyl-CoA + H(+) = 3-oxosphinganine + CO2 + CoA</text>
        <dbReference type="Rhea" id="RHEA:14761"/>
        <dbReference type="ChEBI" id="CHEBI:15378"/>
        <dbReference type="ChEBI" id="CHEBI:16526"/>
        <dbReference type="ChEBI" id="CHEBI:33384"/>
        <dbReference type="ChEBI" id="CHEBI:57287"/>
        <dbReference type="ChEBI" id="CHEBI:57379"/>
        <dbReference type="ChEBI" id="CHEBI:58299"/>
        <dbReference type="EC" id="2.3.1.50"/>
    </reaction>
</comment>
<evidence type="ECO:0000256" key="9">
    <source>
        <dbReference type="SAM" id="Phobius"/>
    </source>
</evidence>
<feature type="domain" description="Aminotransferase class I/classII large" evidence="10">
    <location>
        <begin position="182"/>
        <end position="541"/>
    </location>
</feature>
<dbReference type="InterPro" id="IPR015421">
    <property type="entry name" value="PyrdxlP-dep_Trfase_major"/>
</dbReference>
<dbReference type="STRING" id="67003.A0A1X0NJD6"/>
<dbReference type="CDD" id="cd06454">
    <property type="entry name" value="KBL_like"/>
    <property type="match status" value="1"/>
</dbReference>
<dbReference type="InterPro" id="IPR004839">
    <property type="entry name" value="Aminotransferase_I/II_large"/>
</dbReference>
<evidence type="ECO:0000313" key="11">
    <source>
        <dbReference type="EMBL" id="ORC84701.1"/>
    </source>
</evidence>
<keyword evidence="12" id="KW-1185">Reference proteome</keyword>
<dbReference type="Pfam" id="PF00155">
    <property type="entry name" value="Aminotran_1_2"/>
    <property type="match status" value="1"/>
</dbReference>
<dbReference type="Gene3D" id="3.40.640.10">
    <property type="entry name" value="Type I PLP-dependent aspartate aminotransferase-like (Major domain)"/>
    <property type="match status" value="1"/>
</dbReference>
<gene>
    <name evidence="11" type="ORF">TM35_000421590</name>
</gene>
<dbReference type="PANTHER" id="PTHR13693">
    <property type="entry name" value="CLASS II AMINOTRANSFERASE/8-AMINO-7-OXONONANOATE SYNTHASE"/>
    <property type="match status" value="1"/>
</dbReference>
<evidence type="ECO:0000256" key="1">
    <source>
        <dbReference type="ARBA" id="ARBA00001933"/>
    </source>
</evidence>
<evidence type="ECO:0000256" key="7">
    <source>
        <dbReference type="RuleBase" id="RU003693"/>
    </source>
</evidence>
<dbReference type="OrthoDB" id="65434at2759"/>
<dbReference type="EC" id="2.3.1.50" evidence="3"/>
<proteinExistence type="inferred from homology"/>
<dbReference type="InterPro" id="IPR015422">
    <property type="entry name" value="PyrdxlP-dep_Trfase_small"/>
</dbReference>
<reference evidence="11 12" key="1">
    <citation type="submission" date="2017-03" db="EMBL/GenBank/DDBJ databases">
        <title>An alternative strategy for trypanosome survival in the mammalian bloodstream revealed through genome and transcriptome analysis of the ubiquitous bovine parasite Trypanosoma (Megatrypanum) theileri.</title>
        <authorList>
            <person name="Kelly S."/>
            <person name="Ivens A."/>
            <person name="Mott A."/>
            <person name="O'Neill E."/>
            <person name="Emms D."/>
            <person name="Macleod O."/>
            <person name="Voorheis P."/>
            <person name="Matthews J."/>
            <person name="Matthews K."/>
            <person name="Carrington M."/>
        </authorList>
    </citation>
    <scope>NUCLEOTIDE SEQUENCE [LARGE SCALE GENOMIC DNA]</scope>
    <source>
        <strain evidence="11">Edinburgh</strain>
    </source>
</reference>
<name>A0A1X0NJD6_9TRYP</name>
<evidence type="ECO:0000259" key="10">
    <source>
        <dbReference type="Pfam" id="PF00155"/>
    </source>
</evidence>
<dbReference type="GO" id="GO:0030170">
    <property type="term" value="F:pyridoxal phosphate binding"/>
    <property type="evidence" value="ECO:0007669"/>
    <property type="project" value="InterPro"/>
</dbReference>
<evidence type="ECO:0000256" key="5">
    <source>
        <dbReference type="ARBA" id="ARBA00022898"/>
    </source>
</evidence>
<dbReference type="InterPro" id="IPR001917">
    <property type="entry name" value="Aminotrans_II_pyridoxalP_BS"/>
</dbReference>
<dbReference type="InterPro" id="IPR050087">
    <property type="entry name" value="AON_synthase_class-II"/>
</dbReference>
<evidence type="ECO:0000256" key="3">
    <source>
        <dbReference type="ARBA" id="ARBA00013220"/>
    </source>
</evidence>
<keyword evidence="9" id="KW-0472">Membrane</keyword>